<dbReference type="EMBL" id="MIGC01001942">
    <property type="protein sequence ID" value="PHJ21924.1"/>
    <property type="molecule type" value="Genomic_DNA"/>
</dbReference>
<dbReference type="RefSeq" id="XP_067923603.1">
    <property type="nucleotide sequence ID" value="XM_068064420.1"/>
</dbReference>
<dbReference type="GeneID" id="94427631"/>
<proteinExistence type="predicted"/>
<comment type="caution">
    <text evidence="1">The sequence shown here is derived from an EMBL/GenBank/DDBJ whole genome shotgun (WGS) entry which is preliminary data.</text>
</comment>
<organism evidence="1 2">
    <name type="scientific">Cystoisospora suis</name>
    <dbReference type="NCBI Taxonomy" id="483139"/>
    <lineage>
        <taxon>Eukaryota</taxon>
        <taxon>Sar</taxon>
        <taxon>Alveolata</taxon>
        <taxon>Apicomplexa</taxon>
        <taxon>Conoidasida</taxon>
        <taxon>Coccidia</taxon>
        <taxon>Eucoccidiorida</taxon>
        <taxon>Eimeriorina</taxon>
        <taxon>Sarcocystidae</taxon>
        <taxon>Cystoisospora</taxon>
    </lineage>
</organism>
<accession>A0A2C6L1Z2</accession>
<keyword evidence="2" id="KW-1185">Reference proteome</keyword>
<dbReference type="VEuPathDB" id="ToxoDB:CSUI_004227"/>
<reference evidence="1 2" key="1">
    <citation type="journal article" date="2017" name="Int. J. Parasitol.">
        <title>The genome of the protozoan parasite Cystoisospora suis and a reverse vaccinology approach to identify vaccine candidates.</title>
        <authorList>
            <person name="Palmieri N."/>
            <person name="Shrestha A."/>
            <person name="Ruttkowski B."/>
            <person name="Beck T."/>
            <person name="Vogl C."/>
            <person name="Tomley F."/>
            <person name="Blake D.P."/>
            <person name="Joachim A."/>
        </authorList>
    </citation>
    <scope>NUCLEOTIDE SEQUENCE [LARGE SCALE GENOMIC DNA]</scope>
    <source>
        <strain evidence="1 2">Wien I</strain>
    </source>
</reference>
<feature type="non-terminal residue" evidence="1">
    <location>
        <position position="1"/>
    </location>
</feature>
<dbReference type="Proteomes" id="UP000221165">
    <property type="component" value="Unassembled WGS sequence"/>
</dbReference>
<protein>
    <submittedName>
        <fullName evidence="1">Uncharacterized protein</fullName>
    </submittedName>
</protein>
<sequence>HGGENRRLRGCSRGCRSSGDRLPFPVTLSLHAVQSAGCTSGVVCRVCEAVLFTSLPNIAFRELQPANVAVTRGSVPSFLPFPGCALEHASPRFSAAVLAGFWRFPVLSRVALPGLGCVSSLSLTFLLDGGRPRSRSGKGTHVVVALGDVKATGGVWRTVQAETYSAYQLKGRGRRVNAGSRLMRSLGLGEFKDSLCSGVMNEATGPCSPSVPP</sequence>
<evidence type="ECO:0000313" key="2">
    <source>
        <dbReference type="Proteomes" id="UP000221165"/>
    </source>
</evidence>
<gene>
    <name evidence="1" type="ORF">CSUI_004227</name>
</gene>
<dbReference type="AlphaFoldDB" id="A0A2C6L1Z2"/>
<evidence type="ECO:0000313" key="1">
    <source>
        <dbReference type="EMBL" id="PHJ21924.1"/>
    </source>
</evidence>
<name>A0A2C6L1Z2_9APIC</name>